<dbReference type="SUPFAM" id="SSF46785">
    <property type="entry name" value="Winged helix' DNA-binding domain"/>
    <property type="match status" value="1"/>
</dbReference>
<dbReference type="InterPro" id="IPR022687">
    <property type="entry name" value="HTH_DTXR"/>
</dbReference>
<dbReference type="Gene3D" id="1.10.60.10">
    <property type="entry name" value="Iron dependent repressor, metal binding and dimerisation domain"/>
    <property type="match status" value="1"/>
</dbReference>
<keyword evidence="8" id="KW-0010">Activator</keyword>
<sequence length="144" mass="16488">MKRATPPPKQDRSESTEDHLERIHELVELKGYARVSDIASALGLSRSAVSNMVRRLAARGYVNYERYRGFTLTPAGAQVAAHIKARHETLTRLLQLLGLDEETIQHEVEGIEHHLRPKTLEVFERLVEFLEKHPAQLKAFRSQQ</sequence>
<evidence type="ECO:0000259" key="12">
    <source>
        <dbReference type="PROSITE" id="PS50944"/>
    </source>
</evidence>
<evidence type="ECO:0000256" key="10">
    <source>
        <dbReference type="ARBA" id="ARBA00023211"/>
    </source>
</evidence>
<evidence type="ECO:0000256" key="11">
    <source>
        <dbReference type="ARBA" id="ARBA00032593"/>
    </source>
</evidence>
<evidence type="ECO:0000256" key="6">
    <source>
        <dbReference type="ARBA" id="ARBA00023015"/>
    </source>
</evidence>
<accession>A0A645GRP4</accession>
<comment type="subunit">
    <text evidence="3">Homodimer.</text>
</comment>
<dbReference type="GO" id="GO:0003700">
    <property type="term" value="F:DNA-binding transcription factor activity"/>
    <property type="evidence" value="ECO:0007669"/>
    <property type="project" value="InterPro"/>
</dbReference>
<dbReference type="PANTHER" id="PTHR33238">
    <property type="entry name" value="IRON (METAL) DEPENDENT REPRESSOR, DTXR FAMILY"/>
    <property type="match status" value="1"/>
</dbReference>
<dbReference type="NCBIfam" id="NF003025">
    <property type="entry name" value="PRK03902.1"/>
    <property type="match status" value="1"/>
</dbReference>
<evidence type="ECO:0000313" key="13">
    <source>
        <dbReference type="EMBL" id="MPN28930.1"/>
    </source>
</evidence>
<evidence type="ECO:0000256" key="2">
    <source>
        <dbReference type="ARBA" id="ARBA00007871"/>
    </source>
</evidence>
<keyword evidence="9" id="KW-0804">Transcription</keyword>
<dbReference type="Pfam" id="PF01325">
    <property type="entry name" value="Fe_dep_repress"/>
    <property type="match status" value="1"/>
</dbReference>
<comment type="caution">
    <text evidence="13">The sequence shown here is derived from an EMBL/GenBank/DDBJ whole genome shotgun (WGS) entry which is preliminary data.</text>
</comment>
<dbReference type="SMART" id="SM00529">
    <property type="entry name" value="HTH_DTXR"/>
    <property type="match status" value="1"/>
</dbReference>
<comment type="subcellular location">
    <subcellularLocation>
        <location evidence="1">Cytoplasm</location>
    </subcellularLocation>
</comment>
<dbReference type="GO" id="GO:0046914">
    <property type="term" value="F:transition metal ion binding"/>
    <property type="evidence" value="ECO:0007669"/>
    <property type="project" value="InterPro"/>
</dbReference>
<name>A0A645GRP4_9ZZZZ</name>
<evidence type="ECO:0000256" key="8">
    <source>
        <dbReference type="ARBA" id="ARBA00023159"/>
    </source>
</evidence>
<evidence type="ECO:0000256" key="9">
    <source>
        <dbReference type="ARBA" id="ARBA00023163"/>
    </source>
</evidence>
<reference evidence="13" key="1">
    <citation type="submission" date="2019-08" db="EMBL/GenBank/DDBJ databases">
        <authorList>
            <person name="Kucharzyk K."/>
            <person name="Murdoch R.W."/>
            <person name="Higgins S."/>
            <person name="Loffler F."/>
        </authorList>
    </citation>
    <scope>NUCLEOTIDE SEQUENCE</scope>
</reference>
<evidence type="ECO:0000256" key="4">
    <source>
        <dbReference type="ARBA" id="ARBA00022490"/>
    </source>
</evidence>
<evidence type="ECO:0000256" key="1">
    <source>
        <dbReference type="ARBA" id="ARBA00004496"/>
    </source>
</evidence>
<dbReference type="InterPro" id="IPR022689">
    <property type="entry name" value="Iron_dep_repressor"/>
</dbReference>
<gene>
    <name evidence="13" type="primary">mntR_42</name>
    <name evidence="13" type="ORF">SDC9_176376</name>
</gene>
<dbReference type="Pfam" id="PF02742">
    <property type="entry name" value="Fe_dep_repr_C"/>
    <property type="match status" value="1"/>
</dbReference>
<evidence type="ECO:0000256" key="3">
    <source>
        <dbReference type="ARBA" id="ARBA00011738"/>
    </source>
</evidence>
<keyword evidence="7" id="KW-0238">DNA-binding</keyword>
<keyword evidence="5" id="KW-0678">Repressor</keyword>
<dbReference type="InterPro" id="IPR000835">
    <property type="entry name" value="HTH_MarR-typ"/>
</dbReference>
<feature type="domain" description="HTH dtxR-type" evidence="12">
    <location>
        <begin position="12"/>
        <end position="73"/>
    </location>
</feature>
<dbReference type="EMBL" id="VSSQ01079393">
    <property type="protein sequence ID" value="MPN28930.1"/>
    <property type="molecule type" value="Genomic_DNA"/>
</dbReference>
<dbReference type="AlphaFoldDB" id="A0A645GRP4"/>
<keyword evidence="10" id="KW-0464">Manganese</keyword>
<dbReference type="InterPro" id="IPR001367">
    <property type="entry name" value="Fe_dep_repressor"/>
</dbReference>
<evidence type="ECO:0000256" key="5">
    <source>
        <dbReference type="ARBA" id="ARBA00022491"/>
    </source>
</evidence>
<dbReference type="GO" id="GO:0005737">
    <property type="term" value="C:cytoplasm"/>
    <property type="evidence" value="ECO:0007669"/>
    <property type="project" value="UniProtKB-SubCell"/>
</dbReference>
<dbReference type="PROSITE" id="PS50944">
    <property type="entry name" value="HTH_DTXR"/>
    <property type="match status" value="1"/>
</dbReference>
<dbReference type="GO" id="GO:0046983">
    <property type="term" value="F:protein dimerization activity"/>
    <property type="evidence" value="ECO:0007669"/>
    <property type="project" value="InterPro"/>
</dbReference>
<dbReference type="InterPro" id="IPR050536">
    <property type="entry name" value="DtxR_MntR_Metal-Reg"/>
</dbReference>
<proteinExistence type="inferred from homology"/>
<dbReference type="PANTHER" id="PTHR33238:SF11">
    <property type="entry name" value="TRANSCRIPTIONAL REGULATOR MNTR"/>
    <property type="match status" value="1"/>
</dbReference>
<organism evidence="13">
    <name type="scientific">bioreactor metagenome</name>
    <dbReference type="NCBI Taxonomy" id="1076179"/>
    <lineage>
        <taxon>unclassified sequences</taxon>
        <taxon>metagenomes</taxon>
        <taxon>ecological metagenomes</taxon>
    </lineage>
</organism>
<dbReference type="GO" id="GO:0003677">
    <property type="term" value="F:DNA binding"/>
    <property type="evidence" value="ECO:0007669"/>
    <property type="project" value="UniProtKB-KW"/>
</dbReference>
<dbReference type="InterPro" id="IPR036388">
    <property type="entry name" value="WH-like_DNA-bd_sf"/>
</dbReference>
<comment type="similarity">
    <text evidence="2">Belongs to the DtxR/MntR family.</text>
</comment>
<protein>
    <recommendedName>
        <fullName evidence="11">Manganese transport regulator</fullName>
    </recommendedName>
</protein>
<keyword evidence="4" id="KW-0963">Cytoplasm</keyword>
<keyword evidence="6" id="KW-0805">Transcription regulation</keyword>
<dbReference type="InterPro" id="IPR036390">
    <property type="entry name" value="WH_DNA-bd_sf"/>
</dbReference>
<evidence type="ECO:0000256" key="7">
    <source>
        <dbReference type="ARBA" id="ARBA00023125"/>
    </source>
</evidence>
<dbReference type="InterPro" id="IPR036421">
    <property type="entry name" value="Fe_dep_repressor_sf"/>
</dbReference>
<dbReference type="Gene3D" id="1.10.10.10">
    <property type="entry name" value="Winged helix-like DNA-binding domain superfamily/Winged helix DNA-binding domain"/>
    <property type="match status" value="1"/>
</dbReference>
<dbReference type="SMART" id="SM00347">
    <property type="entry name" value="HTH_MARR"/>
    <property type="match status" value="1"/>
</dbReference>